<dbReference type="EC" id="3.1.3.5" evidence="3"/>
<reference evidence="10" key="1">
    <citation type="submission" date="2021-01" db="EMBL/GenBank/DDBJ databases">
        <authorList>
            <person name="Corre E."/>
            <person name="Pelletier E."/>
            <person name="Niang G."/>
            <person name="Scheremetjew M."/>
            <person name="Finn R."/>
            <person name="Kale V."/>
            <person name="Holt S."/>
            <person name="Cochrane G."/>
            <person name="Meng A."/>
            <person name="Brown T."/>
            <person name="Cohen L."/>
        </authorList>
    </citation>
    <scope>NUCLEOTIDE SEQUENCE</scope>
    <source>
        <strain evidence="10">CCMP2877</strain>
    </source>
</reference>
<evidence type="ECO:0000256" key="1">
    <source>
        <dbReference type="ARBA" id="ARBA00000815"/>
    </source>
</evidence>
<keyword evidence="8" id="KW-0546">Nucleotide metabolism</keyword>
<keyword evidence="5" id="KW-0547">Nucleotide-binding</keyword>
<evidence type="ECO:0000313" key="10">
    <source>
        <dbReference type="EMBL" id="CAD9247790.1"/>
    </source>
</evidence>
<dbReference type="GO" id="GO:0009117">
    <property type="term" value="P:nucleotide metabolic process"/>
    <property type="evidence" value="ECO:0007669"/>
    <property type="project" value="UniProtKB-KW"/>
</dbReference>
<dbReference type="Gene3D" id="1.10.150.340">
    <property type="entry name" value="Pyrimidine 5'-nucleotidase (UMPH-1), N-terminal domain"/>
    <property type="match status" value="1"/>
</dbReference>
<dbReference type="EMBL" id="HBGJ01009841">
    <property type="protein sequence ID" value="CAD9247790.1"/>
    <property type="molecule type" value="Transcribed_RNA"/>
</dbReference>
<evidence type="ECO:0000256" key="8">
    <source>
        <dbReference type="ARBA" id="ARBA00023080"/>
    </source>
</evidence>
<evidence type="ECO:0000256" key="4">
    <source>
        <dbReference type="ARBA" id="ARBA00022723"/>
    </source>
</evidence>
<proteinExistence type="inferred from homology"/>
<dbReference type="InterPro" id="IPR036412">
    <property type="entry name" value="HAD-like_sf"/>
</dbReference>
<protein>
    <recommendedName>
        <fullName evidence="3">5'-nucleotidase</fullName>
        <ecNumber evidence="3">3.1.3.5</ecNumber>
    </recommendedName>
</protein>
<dbReference type="GO" id="GO:0000287">
    <property type="term" value="F:magnesium ion binding"/>
    <property type="evidence" value="ECO:0007669"/>
    <property type="project" value="InterPro"/>
</dbReference>
<name>A0A7S1XN06_9STRA</name>
<evidence type="ECO:0000256" key="6">
    <source>
        <dbReference type="ARBA" id="ARBA00022801"/>
    </source>
</evidence>
<accession>A0A7S1XN06</accession>
<keyword evidence="9" id="KW-0472">Membrane</keyword>
<keyword evidence="9" id="KW-1133">Transmembrane helix</keyword>
<dbReference type="PANTHER" id="PTHR13045">
    <property type="entry name" value="5'-NUCLEOTIDASE"/>
    <property type="match status" value="1"/>
</dbReference>
<comment type="catalytic activity">
    <reaction evidence="1">
        <text>a ribonucleoside 5'-phosphate + H2O = a ribonucleoside + phosphate</text>
        <dbReference type="Rhea" id="RHEA:12484"/>
        <dbReference type="ChEBI" id="CHEBI:15377"/>
        <dbReference type="ChEBI" id="CHEBI:18254"/>
        <dbReference type="ChEBI" id="CHEBI:43474"/>
        <dbReference type="ChEBI" id="CHEBI:58043"/>
        <dbReference type="EC" id="3.1.3.5"/>
    </reaction>
</comment>
<keyword evidence="6" id="KW-0378">Hydrolase</keyword>
<dbReference type="SUPFAM" id="SSF56784">
    <property type="entry name" value="HAD-like"/>
    <property type="match status" value="1"/>
</dbReference>
<dbReference type="Gene3D" id="3.40.50.1000">
    <property type="entry name" value="HAD superfamily/HAD-like"/>
    <property type="match status" value="1"/>
</dbReference>
<dbReference type="GO" id="GO:0008253">
    <property type="term" value="F:5'-nucleotidase activity"/>
    <property type="evidence" value="ECO:0007669"/>
    <property type="project" value="UniProtKB-EC"/>
</dbReference>
<keyword evidence="9" id="KW-0812">Transmembrane</keyword>
<evidence type="ECO:0000256" key="3">
    <source>
        <dbReference type="ARBA" id="ARBA00012643"/>
    </source>
</evidence>
<dbReference type="GO" id="GO:0005737">
    <property type="term" value="C:cytoplasm"/>
    <property type="evidence" value="ECO:0007669"/>
    <property type="project" value="InterPro"/>
</dbReference>
<evidence type="ECO:0000256" key="7">
    <source>
        <dbReference type="ARBA" id="ARBA00022842"/>
    </source>
</evidence>
<evidence type="ECO:0000256" key="5">
    <source>
        <dbReference type="ARBA" id="ARBA00022741"/>
    </source>
</evidence>
<dbReference type="Pfam" id="PF05822">
    <property type="entry name" value="UMPH-1"/>
    <property type="match status" value="1"/>
</dbReference>
<keyword evidence="4" id="KW-0479">Metal-binding</keyword>
<comment type="similarity">
    <text evidence="2">Belongs to the pyrimidine 5'-nucleotidase family.</text>
</comment>
<feature type="transmembrane region" description="Helical" evidence="9">
    <location>
        <begin position="6"/>
        <end position="26"/>
    </location>
</feature>
<dbReference type="InterPro" id="IPR023214">
    <property type="entry name" value="HAD_sf"/>
</dbReference>
<organism evidence="10">
    <name type="scientific">Phaeomonas parva</name>
    <dbReference type="NCBI Taxonomy" id="124430"/>
    <lineage>
        <taxon>Eukaryota</taxon>
        <taxon>Sar</taxon>
        <taxon>Stramenopiles</taxon>
        <taxon>Ochrophyta</taxon>
        <taxon>Pinguiophyceae</taxon>
        <taxon>Pinguiochrysidales</taxon>
        <taxon>Pinguiochrysidaceae</taxon>
        <taxon>Phaeomonas</taxon>
    </lineage>
</organism>
<sequence length="328" mass="36282">MNAGGGWTAFAPVALMVTSCAVAMAAQRFMRPKRRSLFGAPTIFWGPNADSKVEVVLGGVAGTPQTPRALHVIMDYDRTITSHRASECHSILNNQGVMSEEYCAEMERLLNFEELDPLLADKPFNFWWDHCHELLVRTGFTRAQLSECIEGANPPMHLRKHVAEALRLLHALGIPVTVVSAGIKEIIEERLAANGLLLDNMVISANSLYFDVDGACVGFSQPAVHSRNKDLTYERLQEWFDRTAGDGDGGDRVLLILGDSCGDVATGDRVPAAERLHVGFYDYENPWDPRESFEQAYDVLLPREEGYAWLIRALQRRGLPALTAAAEA</sequence>
<keyword evidence="7" id="KW-0460">Magnesium</keyword>
<gene>
    <name evidence="10" type="ORF">PPAR1163_LOCUS6148</name>
</gene>
<evidence type="ECO:0000256" key="9">
    <source>
        <dbReference type="SAM" id="Phobius"/>
    </source>
</evidence>
<dbReference type="GO" id="GO:0000166">
    <property type="term" value="F:nucleotide binding"/>
    <property type="evidence" value="ECO:0007669"/>
    <property type="project" value="UniProtKB-KW"/>
</dbReference>
<dbReference type="AlphaFoldDB" id="A0A7S1XN06"/>
<dbReference type="InterPro" id="IPR006434">
    <property type="entry name" value="Pyrimidine_nucleotidase_eu"/>
</dbReference>
<evidence type="ECO:0000256" key="2">
    <source>
        <dbReference type="ARBA" id="ARBA00008389"/>
    </source>
</evidence>
<dbReference type="PANTHER" id="PTHR13045:SF0">
    <property type="entry name" value="7-METHYLGUANOSINE PHOSPHATE-SPECIFIC 5'-NUCLEOTIDASE"/>
    <property type="match status" value="1"/>
</dbReference>